<dbReference type="STRING" id="150121.SAMN06296010_0095"/>
<keyword evidence="8 12" id="KW-0479">Metal-binding</keyword>
<dbReference type="GO" id="GO:0046872">
    <property type="term" value="F:metal ion binding"/>
    <property type="evidence" value="ECO:0007669"/>
    <property type="project" value="UniProtKB-KW"/>
</dbReference>
<dbReference type="Gene3D" id="3.30.420.10">
    <property type="entry name" value="Ribonuclease H-like superfamily/Ribonuclease H"/>
    <property type="match status" value="1"/>
</dbReference>
<dbReference type="SUPFAM" id="SSF53098">
    <property type="entry name" value="Ribonuclease H-like"/>
    <property type="match status" value="1"/>
</dbReference>
<feature type="domain" description="RNase H type-2" evidence="14">
    <location>
        <begin position="22"/>
        <end position="222"/>
    </location>
</feature>
<dbReference type="PROSITE" id="PS51975">
    <property type="entry name" value="RNASE_H_2"/>
    <property type="match status" value="1"/>
</dbReference>
<evidence type="ECO:0000256" key="5">
    <source>
        <dbReference type="ARBA" id="ARBA00007383"/>
    </source>
</evidence>
<organism evidence="15 16">
    <name type="scientific">Agreia pratensis</name>
    <dbReference type="NCBI Taxonomy" id="150121"/>
    <lineage>
        <taxon>Bacteria</taxon>
        <taxon>Bacillati</taxon>
        <taxon>Actinomycetota</taxon>
        <taxon>Actinomycetes</taxon>
        <taxon>Micrococcales</taxon>
        <taxon>Microbacteriaceae</taxon>
        <taxon>Agreia</taxon>
    </lineage>
</organism>
<evidence type="ECO:0000313" key="15">
    <source>
        <dbReference type="EMBL" id="SMG08061.1"/>
    </source>
</evidence>
<proteinExistence type="inferred from homology"/>
<dbReference type="InterPro" id="IPR024567">
    <property type="entry name" value="RNase_HII/HIII_dom"/>
</dbReference>
<keyword evidence="7 12" id="KW-0540">Nuclease</keyword>
<dbReference type="GO" id="GO:0005737">
    <property type="term" value="C:cytoplasm"/>
    <property type="evidence" value="ECO:0007669"/>
    <property type="project" value="UniProtKB-SubCell"/>
</dbReference>
<comment type="catalytic activity">
    <reaction evidence="1 12 13">
        <text>Endonucleolytic cleavage to 5'-phosphomonoester.</text>
        <dbReference type="EC" id="3.1.26.4"/>
    </reaction>
</comment>
<dbReference type="EC" id="3.1.26.4" evidence="13"/>
<comment type="similarity">
    <text evidence="5 13">Belongs to the RNase HII family.</text>
</comment>
<keyword evidence="10 12" id="KW-0378">Hydrolase</keyword>
<feature type="binding site" evidence="12">
    <location>
        <position position="28"/>
    </location>
    <ligand>
        <name>a divalent metal cation</name>
        <dbReference type="ChEBI" id="CHEBI:60240"/>
    </ligand>
</feature>
<dbReference type="PANTHER" id="PTHR10954:SF18">
    <property type="entry name" value="RIBONUCLEASE HII"/>
    <property type="match status" value="1"/>
</dbReference>
<name>A0A1X7I166_9MICO</name>
<dbReference type="AlphaFoldDB" id="A0A1X7I166"/>
<dbReference type="NCBIfam" id="NF000595">
    <property type="entry name" value="PRK00015.1-3"/>
    <property type="match status" value="1"/>
</dbReference>
<comment type="cofactor">
    <cofactor evidence="12">
        <name>Mn(2+)</name>
        <dbReference type="ChEBI" id="CHEBI:29035"/>
    </cofactor>
    <cofactor evidence="12">
        <name>Mg(2+)</name>
        <dbReference type="ChEBI" id="CHEBI:18420"/>
    </cofactor>
    <text evidence="12">Manganese or magnesium. Binds 1 divalent metal ion per monomer in the absence of substrate. May bind a second metal ion after substrate binding.</text>
</comment>
<dbReference type="InterPro" id="IPR022898">
    <property type="entry name" value="RNase_HII"/>
</dbReference>
<protein>
    <recommendedName>
        <fullName evidence="13">Ribonuclease</fullName>
        <ecNumber evidence="13">3.1.26.4</ecNumber>
    </recommendedName>
</protein>
<evidence type="ECO:0000256" key="9">
    <source>
        <dbReference type="ARBA" id="ARBA00022759"/>
    </source>
</evidence>
<dbReference type="GO" id="GO:0043137">
    <property type="term" value="P:DNA replication, removal of RNA primer"/>
    <property type="evidence" value="ECO:0007669"/>
    <property type="project" value="TreeGrafter"/>
</dbReference>
<evidence type="ECO:0000256" key="6">
    <source>
        <dbReference type="ARBA" id="ARBA00022490"/>
    </source>
</evidence>
<keyword evidence="11" id="KW-0464">Manganese</keyword>
<reference evidence="16" key="1">
    <citation type="submission" date="2017-04" db="EMBL/GenBank/DDBJ databases">
        <authorList>
            <person name="Varghese N."/>
            <person name="Submissions S."/>
        </authorList>
    </citation>
    <scope>NUCLEOTIDE SEQUENCE [LARGE SCALE GENOMIC DNA]</scope>
    <source>
        <strain evidence="16">VKM Ac-2510</strain>
    </source>
</reference>
<dbReference type="Proteomes" id="UP000193244">
    <property type="component" value="Unassembled WGS sequence"/>
</dbReference>
<evidence type="ECO:0000256" key="11">
    <source>
        <dbReference type="ARBA" id="ARBA00023211"/>
    </source>
</evidence>
<comment type="function">
    <text evidence="3 13">Endonuclease that specifically degrades the RNA of RNA-DNA hybrids.</text>
</comment>
<evidence type="ECO:0000256" key="12">
    <source>
        <dbReference type="PROSITE-ProRule" id="PRU01319"/>
    </source>
</evidence>
<accession>A0A1X7I166</accession>
<evidence type="ECO:0000256" key="7">
    <source>
        <dbReference type="ARBA" id="ARBA00022722"/>
    </source>
</evidence>
<keyword evidence="6" id="KW-0963">Cytoplasm</keyword>
<dbReference type="GO" id="GO:0006298">
    <property type="term" value="P:mismatch repair"/>
    <property type="evidence" value="ECO:0007669"/>
    <property type="project" value="TreeGrafter"/>
</dbReference>
<dbReference type="EMBL" id="FXAY01000001">
    <property type="protein sequence ID" value="SMG08061.1"/>
    <property type="molecule type" value="Genomic_DNA"/>
</dbReference>
<dbReference type="CDD" id="cd07182">
    <property type="entry name" value="RNase_HII_bacteria_HII_like"/>
    <property type="match status" value="1"/>
</dbReference>
<evidence type="ECO:0000256" key="1">
    <source>
        <dbReference type="ARBA" id="ARBA00000077"/>
    </source>
</evidence>
<dbReference type="InterPro" id="IPR036397">
    <property type="entry name" value="RNaseH_sf"/>
</dbReference>
<evidence type="ECO:0000259" key="14">
    <source>
        <dbReference type="PROSITE" id="PS51975"/>
    </source>
</evidence>
<dbReference type="GO" id="GO:0003723">
    <property type="term" value="F:RNA binding"/>
    <property type="evidence" value="ECO:0007669"/>
    <property type="project" value="UniProtKB-UniRule"/>
</dbReference>
<evidence type="ECO:0000256" key="4">
    <source>
        <dbReference type="ARBA" id="ARBA00004496"/>
    </source>
</evidence>
<dbReference type="GO" id="GO:0004523">
    <property type="term" value="F:RNA-DNA hybrid ribonuclease activity"/>
    <property type="evidence" value="ECO:0007669"/>
    <property type="project" value="UniProtKB-UniRule"/>
</dbReference>
<dbReference type="Pfam" id="PF01351">
    <property type="entry name" value="RNase_HII"/>
    <property type="match status" value="1"/>
</dbReference>
<gene>
    <name evidence="15" type="ORF">SAMN06296010_0095</name>
</gene>
<dbReference type="InterPro" id="IPR001352">
    <property type="entry name" value="RNase_HII/HIII"/>
</dbReference>
<feature type="binding site" evidence="12">
    <location>
        <position position="29"/>
    </location>
    <ligand>
        <name>a divalent metal cation</name>
        <dbReference type="ChEBI" id="CHEBI:60240"/>
    </ligand>
</feature>
<evidence type="ECO:0000313" key="16">
    <source>
        <dbReference type="Proteomes" id="UP000193244"/>
    </source>
</evidence>
<sequence length="222" mass="23359">MEIAVSDPTLTVERGLERRGASLVIGIDEVGRGALAGPVAVGLCVIRASRRAPIPAGLRDSKMLSEAARERIAPLAADWALDSAVGLASPQEVDELGIIACLGLAAKRGLGLLYGRGVDVAGSVILLDGSHDWLAPALSTPLNVVTRVKADRDCASVAAASVVAKVHRDRLMIDRHADTPHYGWDSNKGYGSTVHMEAIAAHGPSDFHRRSWLKEPALVSTP</sequence>
<feature type="binding site" evidence="12">
    <location>
        <position position="128"/>
    </location>
    <ligand>
        <name>a divalent metal cation</name>
        <dbReference type="ChEBI" id="CHEBI:60240"/>
    </ligand>
</feature>
<evidence type="ECO:0000256" key="8">
    <source>
        <dbReference type="ARBA" id="ARBA00022723"/>
    </source>
</evidence>
<keyword evidence="9 12" id="KW-0255">Endonuclease</keyword>
<dbReference type="InterPro" id="IPR012337">
    <property type="entry name" value="RNaseH-like_sf"/>
</dbReference>
<evidence type="ECO:0000256" key="10">
    <source>
        <dbReference type="ARBA" id="ARBA00022801"/>
    </source>
</evidence>
<evidence type="ECO:0000256" key="13">
    <source>
        <dbReference type="RuleBase" id="RU003515"/>
    </source>
</evidence>
<comment type="cofactor">
    <cofactor evidence="2">
        <name>Mg(2+)</name>
        <dbReference type="ChEBI" id="CHEBI:18420"/>
    </cofactor>
</comment>
<comment type="subcellular location">
    <subcellularLocation>
        <location evidence="4">Cytoplasm</location>
    </subcellularLocation>
</comment>
<dbReference type="GO" id="GO:0032299">
    <property type="term" value="C:ribonuclease H2 complex"/>
    <property type="evidence" value="ECO:0007669"/>
    <property type="project" value="TreeGrafter"/>
</dbReference>
<evidence type="ECO:0000256" key="3">
    <source>
        <dbReference type="ARBA" id="ARBA00004065"/>
    </source>
</evidence>
<evidence type="ECO:0000256" key="2">
    <source>
        <dbReference type="ARBA" id="ARBA00001946"/>
    </source>
</evidence>
<dbReference type="PANTHER" id="PTHR10954">
    <property type="entry name" value="RIBONUCLEASE H2 SUBUNIT A"/>
    <property type="match status" value="1"/>
</dbReference>
<keyword evidence="16" id="KW-1185">Reference proteome</keyword>